<evidence type="ECO:0000313" key="4">
    <source>
        <dbReference type="Proteomes" id="UP001168972"/>
    </source>
</evidence>
<dbReference type="EMBL" id="JAQQBR010001832">
    <property type="protein sequence ID" value="KAK0166567.1"/>
    <property type="molecule type" value="Genomic_DNA"/>
</dbReference>
<comment type="caution">
    <text evidence="3">The sequence shown here is derived from an EMBL/GenBank/DDBJ whole genome shotgun (WGS) entry which is preliminary data.</text>
</comment>
<reference evidence="3" key="1">
    <citation type="journal article" date="2023" name="bioRxiv">
        <title>Scaffold-level genome assemblies of two parasitoid biocontrol wasps reveal the parthenogenesis mechanism and an associated novel virus.</title>
        <authorList>
            <person name="Inwood S."/>
            <person name="Skelly J."/>
            <person name="Guhlin J."/>
            <person name="Harrop T."/>
            <person name="Goldson S."/>
            <person name="Dearden P."/>
        </authorList>
    </citation>
    <scope>NUCLEOTIDE SEQUENCE</scope>
    <source>
        <strain evidence="3">Lincoln</strain>
        <tissue evidence="3">Whole body</tissue>
    </source>
</reference>
<dbReference type="Pfam" id="PF09668">
    <property type="entry name" value="Asp_protease"/>
    <property type="match status" value="1"/>
</dbReference>
<name>A0AA39FBM1_MICHY</name>
<dbReference type="Gene3D" id="2.40.70.10">
    <property type="entry name" value="Acid Proteases"/>
    <property type="match status" value="1"/>
</dbReference>
<dbReference type="InterPro" id="IPR019103">
    <property type="entry name" value="Peptidase_aspartic_DDI1-type"/>
</dbReference>
<dbReference type="Proteomes" id="UP001168972">
    <property type="component" value="Unassembled WGS sequence"/>
</dbReference>
<dbReference type="AlphaFoldDB" id="A0AA39FBM1"/>
<reference evidence="3" key="2">
    <citation type="submission" date="2023-03" db="EMBL/GenBank/DDBJ databases">
        <authorList>
            <person name="Inwood S.N."/>
            <person name="Skelly J.G."/>
            <person name="Guhlin J."/>
            <person name="Harrop T.W.R."/>
            <person name="Goldson S.G."/>
            <person name="Dearden P.K."/>
        </authorList>
    </citation>
    <scope>NUCLEOTIDE SEQUENCE</scope>
    <source>
        <strain evidence="3">Lincoln</strain>
        <tissue evidence="3">Whole body</tissue>
    </source>
</reference>
<evidence type="ECO:0000256" key="1">
    <source>
        <dbReference type="SAM" id="MobiDB-lite"/>
    </source>
</evidence>
<dbReference type="GO" id="GO:0004190">
    <property type="term" value="F:aspartic-type endopeptidase activity"/>
    <property type="evidence" value="ECO:0007669"/>
    <property type="project" value="InterPro"/>
</dbReference>
<evidence type="ECO:0000313" key="3">
    <source>
        <dbReference type="EMBL" id="KAK0166567.1"/>
    </source>
</evidence>
<evidence type="ECO:0000259" key="2">
    <source>
        <dbReference type="Pfam" id="PF09668"/>
    </source>
</evidence>
<keyword evidence="4" id="KW-1185">Reference proteome</keyword>
<organism evidence="3 4">
    <name type="scientific">Microctonus hyperodae</name>
    <name type="common">Parasitoid wasp</name>
    <dbReference type="NCBI Taxonomy" id="165561"/>
    <lineage>
        <taxon>Eukaryota</taxon>
        <taxon>Metazoa</taxon>
        <taxon>Ecdysozoa</taxon>
        <taxon>Arthropoda</taxon>
        <taxon>Hexapoda</taxon>
        <taxon>Insecta</taxon>
        <taxon>Pterygota</taxon>
        <taxon>Neoptera</taxon>
        <taxon>Endopterygota</taxon>
        <taxon>Hymenoptera</taxon>
        <taxon>Apocrita</taxon>
        <taxon>Ichneumonoidea</taxon>
        <taxon>Braconidae</taxon>
        <taxon>Euphorinae</taxon>
        <taxon>Microctonus</taxon>
    </lineage>
</organism>
<gene>
    <name evidence="3" type="ORF">PV327_004061</name>
</gene>
<dbReference type="SUPFAM" id="SSF50630">
    <property type="entry name" value="Acid proteases"/>
    <property type="match status" value="1"/>
</dbReference>
<feature type="region of interest" description="Disordered" evidence="1">
    <location>
        <begin position="110"/>
        <end position="131"/>
    </location>
</feature>
<accession>A0AA39FBM1</accession>
<dbReference type="CDD" id="cd00303">
    <property type="entry name" value="retropepsin_like"/>
    <property type="match status" value="1"/>
</dbReference>
<feature type="domain" description="Aspartic peptidase DDI1-type" evidence="2">
    <location>
        <begin position="6"/>
        <end position="96"/>
    </location>
</feature>
<dbReference type="GO" id="GO:0006508">
    <property type="term" value="P:proteolysis"/>
    <property type="evidence" value="ECO:0007669"/>
    <property type="project" value="InterPro"/>
</dbReference>
<protein>
    <recommendedName>
        <fullName evidence="2">Aspartic peptidase DDI1-type domain-containing protein</fullName>
    </recommendedName>
</protein>
<proteinExistence type="predicted"/>
<dbReference type="InterPro" id="IPR021109">
    <property type="entry name" value="Peptidase_aspartic_dom_sf"/>
</dbReference>
<sequence>MGNREWRALIDSGAMSSFINRNTWKEIEKLRVARLQPTQLKVTVADGRSAKIIGQITCPVIVNGGRYILKFHVIPDLNEEMLFGIDTLKQLNCQLDFGQMISRVNEIEDSREPLTGEQAKQTIESEMKSQF</sequence>